<gene>
    <name evidence="4" type="ORF">MNEG_8796</name>
</gene>
<keyword evidence="3" id="KW-0687">Ribonucleoprotein</keyword>
<accession>A0A0D2MEP9</accession>
<dbReference type="PANTHER" id="PTHR45722">
    <property type="entry name" value="60S RIBOSOMAL PROTEIN L35"/>
    <property type="match status" value="1"/>
</dbReference>
<dbReference type="Pfam" id="PF00831">
    <property type="entry name" value="Ribosomal_L29"/>
    <property type="match status" value="1"/>
</dbReference>
<proteinExistence type="inferred from homology"/>
<dbReference type="GO" id="GO:0003735">
    <property type="term" value="F:structural constituent of ribosome"/>
    <property type="evidence" value="ECO:0007669"/>
    <property type="project" value="InterPro"/>
</dbReference>
<dbReference type="InterPro" id="IPR036049">
    <property type="entry name" value="Ribosomal_uL29_sf"/>
</dbReference>
<evidence type="ECO:0000256" key="3">
    <source>
        <dbReference type="ARBA" id="ARBA00023274"/>
    </source>
</evidence>
<dbReference type="NCBIfam" id="TIGR00012">
    <property type="entry name" value="L29"/>
    <property type="match status" value="1"/>
</dbReference>
<evidence type="ECO:0000256" key="1">
    <source>
        <dbReference type="ARBA" id="ARBA00009254"/>
    </source>
</evidence>
<reference evidence="4 5" key="1">
    <citation type="journal article" date="2013" name="BMC Genomics">
        <title>Reconstruction of the lipid metabolism for the microalga Monoraphidium neglectum from its genome sequence reveals characteristics suitable for biofuel production.</title>
        <authorList>
            <person name="Bogen C."/>
            <person name="Al-Dilaimi A."/>
            <person name="Albersmeier A."/>
            <person name="Wichmann J."/>
            <person name="Grundmann M."/>
            <person name="Rupp O."/>
            <person name="Lauersen K.J."/>
            <person name="Blifernez-Klassen O."/>
            <person name="Kalinowski J."/>
            <person name="Goesmann A."/>
            <person name="Mussgnug J.H."/>
            <person name="Kruse O."/>
        </authorList>
    </citation>
    <scope>NUCLEOTIDE SEQUENCE [LARGE SCALE GENOMIC DNA]</scope>
    <source>
        <strain evidence="4 5">SAG 48.87</strain>
    </source>
</reference>
<keyword evidence="2 4" id="KW-0689">Ribosomal protein</keyword>
<dbReference type="STRING" id="145388.A0A0D2MEP9"/>
<dbReference type="GeneID" id="25741671"/>
<dbReference type="FunFam" id="6.10.250.3450:FF:000001">
    <property type="entry name" value="60S ribosomal protein L35"/>
    <property type="match status" value="1"/>
</dbReference>
<dbReference type="InterPro" id="IPR001854">
    <property type="entry name" value="Ribosomal_uL29"/>
</dbReference>
<evidence type="ECO:0000256" key="2">
    <source>
        <dbReference type="ARBA" id="ARBA00022980"/>
    </source>
</evidence>
<dbReference type="GO" id="GO:0003729">
    <property type="term" value="F:mRNA binding"/>
    <property type="evidence" value="ECO:0007669"/>
    <property type="project" value="TreeGrafter"/>
</dbReference>
<protein>
    <submittedName>
        <fullName evidence="4">60S ribosomal protein L35</fullName>
    </submittedName>
</protein>
<sequence>MARIKAHELRGKSKQELLAQLKDLKAELAALRVAKVTGGAPNKLSKIKVVRKSIARVLTVYRANLRTALKSKIDEDGKNKKGKSLLPLDLRTKKTRAIRRALTKEQQSKLLVKEAKRAQAFPSRKYALKA</sequence>
<name>A0A0D2MEP9_9CHLO</name>
<dbReference type="PROSITE" id="PS00579">
    <property type="entry name" value="RIBOSOMAL_L29"/>
    <property type="match status" value="1"/>
</dbReference>
<evidence type="ECO:0000313" key="5">
    <source>
        <dbReference type="Proteomes" id="UP000054498"/>
    </source>
</evidence>
<dbReference type="Gene3D" id="6.10.250.3450">
    <property type="match status" value="1"/>
</dbReference>
<dbReference type="GO" id="GO:0022625">
    <property type="term" value="C:cytosolic large ribosomal subunit"/>
    <property type="evidence" value="ECO:0007669"/>
    <property type="project" value="InterPro"/>
</dbReference>
<keyword evidence="5" id="KW-1185">Reference proteome</keyword>
<dbReference type="PANTHER" id="PTHR45722:SF2">
    <property type="entry name" value="LARGE RIBOSOMAL SUBUNIT PROTEIN UL29-RELATED"/>
    <property type="match status" value="1"/>
</dbReference>
<comment type="similarity">
    <text evidence="1">Belongs to the universal ribosomal protein uL29 family.</text>
</comment>
<dbReference type="GO" id="GO:0006412">
    <property type="term" value="P:translation"/>
    <property type="evidence" value="ECO:0007669"/>
    <property type="project" value="InterPro"/>
</dbReference>
<evidence type="ECO:0000313" key="4">
    <source>
        <dbReference type="EMBL" id="KIY99166.1"/>
    </source>
</evidence>
<dbReference type="EMBL" id="KK101932">
    <property type="protein sequence ID" value="KIY99166.1"/>
    <property type="molecule type" value="Genomic_DNA"/>
</dbReference>
<dbReference type="SUPFAM" id="SSF46561">
    <property type="entry name" value="Ribosomal protein L29 (L29p)"/>
    <property type="match status" value="1"/>
</dbReference>
<dbReference type="CDD" id="cd00427">
    <property type="entry name" value="Ribosomal_L29_HIP"/>
    <property type="match status" value="1"/>
</dbReference>
<dbReference type="FunFam" id="1.10.287.310:FF:000002">
    <property type="entry name" value="60S ribosomal protein L35"/>
    <property type="match status" value="1"/>
</dbReference>
<dbReference type="HAMAP" id="MF_00374">
    <property type="entry name" value="Ribosomal_uL29"/>
    <property type="match status" value="1"/>
</dbReference>
<dbReference type="RefSeq" id="XP_013898186.1">
    <property type="nucleotide sequence ID" value="XM_014042732.1"/>
</dbReference>
<dbReference type="Gene3D" id="1.10.287.310">
    <property type="match status" value="1"/>
</dbReference>
<dbReference type="KEGG" id="mng:MNEG_8796"/>
<dbReference type="AlphaFoldDB" id="A0A0D2MEP9"/>
<organism evidence="4 5">
    <name type="scientific">Monoraphidium neglectum</name>
    <dbReference type="NCBI Taxonomy" id="145388"/>
    <lineage>
        <taxon>Eukaryota</taxon>
        <taxon>Viridiplantae</taxon>
        <taxon>Chlorophyta</taxon>
        <taxon>core chlorophytes</taxon>
        <taxon>Chlorophyceae</taxon>
        <taxon>CS clade</taxon>
        <taxon>Sphaeropleales</taxon>
        <taxon>Selenastraceae</taxon>
        <taxon>Monoraphidium</taxon>
    </lineage>
</organism>
<dbReference type="GO" id="GO:0000463">
    <property type="term" value="P:maturation of LSU-rRNA from tricistronic rRNA transcript (SSU-rRNA, 5.8S rRNA, LSU-rRNA)"/>
    <property type="evidence" value="ECO:0007669"/>
    <property type="project" value="InterPro"/>
</dbReference>
<dbReference type="InterPro" id="IPR045059">
    <property type="entry name" value="Ribosomal_uL29_euk"/>
</dbReference>
<dbReference type="Proteomes" id="UP000054498">
    <property type="component" value="Unassembled WGS sequence"/>
</dbReference>
<dbReference type="InterPro" id="IPR018254">
    <property type="entry name" value="Ribosomal_uL29_CS"/>
</dbReference>
<dbReference type="OrthoDB" id="528635at2759"/>